<evidence type="ECO:0000259" key="7">
    <source>
        <dbReference type="Pfam" id="PF02668"/>
    </source>
</evidence>
<keyword evidence="5" id="KW-0560">Oxidoreductase</keyword>
<comment type="similarity">
    <text evidence="2">Belongs to the gamma-BBH/TMLD family.</text>
</comment>
<evidence type="ECO:0000256" key="2">
    <source>
        <dbReference type="ARBA" id="ARBA00008654"/>
    </source>
</evidence>
<keyword evidence="6" id="KW-0408">Iron</keyword>
<dbReference type="GO" id="GO:0046872">
    <property type="term" value="F:metal ion binding"/>
    <property type="evidence" value="ECO:0007669"/>
    <property type="project" value="UniProtKB-KW"/>
</dbReference>
<comment type="caution">
    <text evidence="9">The sequence shown here is derived from an EMBL/GenBank/DDBJ whole genome shotgun (WGS) entry which is preliminary data.</text>
</comment>
<dbReference type="OMA" id="VHITWPN"/>
<comment type="cofactor">
    <cofactor evidence="1">
        <name>Fe(2+)</name>
        <dbReference type="ChEBI" id="CHEBI:29033"/>
    </cofactor>
</comment>
<dbReference type="GO" id="GO:0005739">
    <property type="term" value="C:mitochondrion"/>
    <property type="evidence" value="ECO:0007669"/>
    <property type="project" value="TreeGrafter"/>
</dbReference>
<dbReference type="Gene3D" id="3.30.2020.30">
    <property type="match status" value="1"/>
</dbReference>
<dbReference type="InterPro" id="IPR003819">
    <property type="entry name" value="TauD/TfdA-like"/>
</dbReference>
<dbReference type="GO" id="GO:0016706">
    <property type="term" value="F:2-oxoglutarate-dependent dioxygenase activity"/>
    <property type="evidence" value="ECO:0007669"/>
    <property type="project" value="UniProtKB-ARBA"/>
</dbReference>
<accession>A0A1V2L1G2</accession>
<organism evidence="9 10">
    <name type="scientific">Cyberlindnera fabianii</name>
    <name type="common">Yeast</name>
    <name type="synonym">Hansenula fabianii</name>
    <dbReference type="NCBI Taxonomy" id="36022"/>
    <lineage>
        <taxon>Eukaryota</taxon>
        <taxon>Fungi</taxon>
        <taxon>Dikarya</taxon>
        <taxon>Ascomycota</taxon>
        <taxon>Saccharomycotina</taxon>
        <taxon>Saccharomycetes</taxon>
        <taxon>Phaffomycetales</taxon>
        <taxon>Phaffomycetaceae</taxon>
        <taxon>Cyberlindnera</taxon>
    </lineage>
</organism>
<dbReference type="Proteomes" id="UP000189513">
    <property type="component" value="Unassembled WGS sequence"/>
</dbReference>
<evidence type="ECO:0000256" key="4">
    <source>
        <dbReference type="ARBA" id="ARBA00022964"/>
    </source>
</evidence>
<feature type="domain" description="Gamma-butyrobetaine hydroxylase-like N-terminal" evidence="8">
    <location>
        <begin position="23"/>
        <end position="101"/>
    </location>
</feature>
<dbReference type="VEuPathDB" id="FungiDB:BON22_5007"/>
<dbReference type="InterPro" id="IPR038492">
    <property type="entry name" value="GBBH-like_N_sf"/>
</dbReference>
<dbReference type="SUPFAM" id="SSF51197">
    <property type="entry name" value="Clavaminate synthase-like"/>
    <property type="match status" value="1"/>
</dbReference>
<dbReference type="GO" id="GO:0045329">
    <property type="term" value="P:carnitine biosynthetic process"/>
    <property type="evidence" value="ECO:0007669"/>
    <property type="project" value="TreeGrafter"/>
</dbReference>
<dbReference type="InterPro" id="IPR042098">
    <property type="entry name" value="TauD-like_sf"/>
</dbReference>
<protein>
    <submittedName>
        <fullName evidence="9">Putative oxidoreductase AIM17</fullName>
    </submittedName>
</protein>
<keyword evidence="4" id="KW-0223">Dioxygenase</keyword>
<evidence type="ECO:0000256" key="3">
    <source>
        <dbReference type="ARBA" id="ARBA00022723"/>
    </source>
</evidence>
<dbReference type="PANTHER" id="PTHR10696">
    <property type="entry name" value="GAMMA-BUTYROBETAINE HYDROXYLASE-RELATED"/>
    <property type="match status" value="1"/>
</dbReference>
<dbReference type="InterPro" id="IPR050411">
    <property type="entry name" value="AlphaKG_dependent_hydroxylases"/>
</dbReference>
<dbReference type="InterPro" id="IPR010376">
    <property type="entry name" value="GBBH-like_N"/>
</dbReference>
<dbReference type="EMBL" id="MPUK01000013">
    <property type="protein sequence ID" value="ONH65086.1"/>
    <property type="molecule type" value="Genomic_DNA"/>
</dbReference>
<dbReference type="CDD" id="cd00250">
    <property type="entry name" value="CAS_like"/>
    <property type="match status" value="1"/>
</dbReference>
<dbReference type="Gene3D" id="3.60.130.10">
    <property type="entry name" value="Clavaminate synthase-like"/>
    <property type="match status" value="1"/>
</dbReference>
<keyword evidence="3" id="KW-0479">Metal-binding</keyword>
<gene>
    <name evidence="9" type="ORF">BON22_5007</name>
</gene>
<dbReference type="AlphaFoldDB" id="A0A1V2L1G2"/>
<keyword evidence="10" id="KW-1185">Reference proteome</keyword>
<dbReference type="Pfam" id="PF06155">
    <property type="entry name" value="GBBH-like_N"/>
    <property type="match status" value="1"/>
</dbReference>
<proteinExistence type="inferred from homology"/>
<evidence type="ECO:0000313" key="10">
    <source>
        <dbReference type="Proteomes" id="UP000189513"/>
    </source>
</evidence>
<evidence type="ECO:0000259" key="8">
    <source>
        <dbReference type="Pfam" id="PF06155"/>
    </source>
</evidence>
<reference evidence="10" key="1">
    <citation type="journal article" date="2017" name="Genome Announc.">
        <title>Genome sequences of Cyberlindnera fabianii 65, Pichia kudriavzevii 129, and Saccharomyces cerevisiae 131 isolated from fermented masau fruits in Zimbabwe.</title>
        <authorList>
            <person name="van Rijswijck I.M.H."/>
            <person name="Derks M.F.L."/>
            <person name="Abee T."/>
            <person name="de Ridder D."/>
            <person name="Smid E.J."/>
        </authorList>
    </citation>
    <scope>NUCLEOTIDE SEQUENCE [LARGE SCALE GENOMIC DNA]</scope>
    <source>
        <strain evidence="10">65</strain>
    </source>
</reference>
<dbReference type="STRING" id="36022.A0A1V2L1G2"/>
<dbReference type="Pfam" id="PF02668">
    <property type="entry name" value="TauD"/>
    <property type="match status" value="1"/>
</dbReference>
<evidence type="ECO:0000256" key="6">
    <source>
        <dbReference type="ARBA" id="ARBA00023004"/>
    </source>
</evidence>
<dbReference type="PANTHER" id="PTHR10696:SF25">
    <property type="entry name" value="OXIDOREDUCTASE AIM17-RELATED"/>
    <property type="match status" value="1"/>
</dbReference>
<sequence length="412" mass="47199">MLIRRFSSVAKLLKPLVKHNVELSTSQKVTTIRFPGSNSALSFHNGFLRDSSQSIKSWDPTTGQKLFTTGEIADVVPHEIDIPDSETISIQWSDGDFATYSRSFLEHHASPSNRVKGRNYDHNITIWDNSTRKIPEKFPSLLKHDYNSYMTSSETLSKVVRELNEFGLSIITNIPTKSDELHDTDPEVEKIGLRIGYIRPTFYGLLFDVKSKPKATNIAYTSEFLPLHQDLCYYESPPGLQLLHCIKNRATGGENVFADGFSGARYVKNVDPRAYSALIKIPFNFHYNREGHHYFHQRCLVVENPDGSFKEINYSPPFQAPFDKGIMPNETQFEEFDDFLRGVNLFEEFVNSPDNKVKFKTQEGDCVIFDNRRVLHARDEFDPNSGERWLKGCYLDKDAFQSKLRAVECPSI</sequence>
<name>A0A1V2L1G2_CYBFA</name>
<evidence type="ECO:0000313" key="9">
    <source>
        <dbReference type="EMBL" id="ONH65086.1"/>
    </source>
</evidence>
<feature type="domain" description="TauD/TfdA-like" evidence="7">
    <location>
        <begin position="139"/>
        <end position="394"/>
    </location>
</feature>
<evidence type="ECO:0000256" key="1">
    <source>
        <dbReference type="ARBA" id="ARBA00001954"/>
    </source>
</evidence>
<evidence type="ECO:0000256" key="5">
    <source>
        <dbReference type="ARBA" id="ARBA00023002"/>
    </source>
</evidence>